<dbReference type="EC" id="2.7.7.42" evidence="9"/>
<evidence type="ECO:0000256" key="2">
    <source>
        <dbReference type="ARBA" id="ARBA00022695"/>
    </source>
</evidence>
<keyword evidence="3" id="KW-0547">Nucleotide-binding</keyword>
<evidence type="ECO:0000256" key="5">
    <source>
        <dbReference type="ARBA" id="ARBA00022842"/>
    </source>
</evidence>
<dbReference type="PANTHER" id="PTHR30621">
    <property type="entry name" value="GLUTAMINE SYNTHETASE ADENYLYLTRANSFERASE"/>
    <property type="match status" value="1"/>
</dbReference>
<feature type="domain" description="PII-uridylyltransferase/Glutamine-synthetase adenylyltransferase" evidence="8">
    <location>
        <begin position="357"/>
        <end position="495"/>
    </location>
</feature>
<feature type="domain" description="PII-uridylyltransferase/Glutamine-synthetase adenylyltransferase" evidence="8">
    <location>
        <begin position="877"/>
        <end position="1002"/>
    </location>
</feature>
<evidence type="ECO:0000259" key="8">
    <source>
        <dbReference type="Pfam" id="PF08335"/>
    </source>
</evidence>
<evidence type="ECO:0000259" key="7">
    <source>
        <dbReference type="Pfam" id="PF03710"/>
    </source>
</evidence>
<sequence>MTLPERRSIRSTLAKAGFAELSASANAIDELAELSGVARERLMEDARVAADPDGAVNALVSVARRDASPIRDVLTDDDGSVTAWRVLGASQGFGQFLLRHPAHARDLLTAGAHLPNAEDMRRELRESVGEREGFAASAGEDAWNALRVSYRRVLMRIAAYDLSAPDPVEAMRAVASALSDASGAALDASLAVARTAISTETLGSTRYPVEDVRAVKLGIVGMGKAGAQELNYVSDVDVIFVGGSAEGAELSEQQIIDISTDLAKQTMRGISSFETEPPLWEVDANLRPEGRQGALVRTLESHIAYYQRWAHSWEFQALLKARALAGDHDLAQAYVDATRPMVWQSASREGFVPSVQAMRERVSDHIADSEAERQLKLGAGGLRDVEFTVQLLQLVHGQTDDSVRTRGTLDALDLLMDRGYIGRADAASFATDYRILRLLEHRLQLQQLRRTHLMPDDDEQLRILARATGMFDPDPRAAGGTADDVVKTWRRVKAEVRDIHVRLFYRPLLTAVATMSDDAGHLTGEEAHARLAAIGFRDAKSALRHIGALTRGVSRKATVQRTLMPVMLRWFAEGVDPDYGLVAYRRISERLGNSPWFLRMLRDSAGAAQSLTTLLSGSRYVGELMEWIPESVAWLDSDEQLRPRTYEVLDQEARAIQKRRPTLKDAMTAVRGIRRRELLRTAMGSIVGVLSIRDVTTAITTITDVTLQAALHAVQREVIPAEDRSLEFAIIGMGRYGGAEVGFGSDTDVLYVFRAGDVERERAEAYARAIVARLREAVEDGRVPIELDAELRPEGRKGPIVRSLDAYRAYYSRWSVSWEAQALLRARPVAGASSLLDDFMTLADEVRYPADAKTSDVREIKRIKARVESERMPGGVDPARHLKLGPGGLSDVEWLVQLIQHVHAGANDELRTPRTLKALEAVYEADLLTAEQARTLGASWRLATRLRSANTLLTGRTSDVLPTDNTQLDGIARILEYPPGSAAEVEEEWLRTARKARRVYEDTFYDL</sequence>
<feature type="domain" description="Glutamate-ammonia ligase adenylyltransferase repeated" evidence="7">
    <location>
        <begin position="85"/>
        <end position="333"/>
    </location>
</feature>
<dbReference type="SUPFAM" id="SSF81301">
    <property type="entry name" value="Nucleotidyltransferase"/>
    <property type="match status" value="2"/>
</dbReference>
<evidence type="ECO:0000313" key="10">
    <source>
        <dbReference type="Proteomes" id="UP001519362"/>
    </source>
</evidence>
<dbReference type="EMBL" id="JAGIOL010000001">
    <property type="protein sequence ID" value="MBP2435464.1"/>
    <property type="molecule type" value="Genomic_DNA"/>
</dbReference>
<organism evidence="9 10">
    <name type="scientific">Microbacterium amylolyticum</name>
    <dbReference type="NCBI Taxonomy" id="936337"/>
    <lineage>
        <taxon>Bacteria</taxon>
        <taxon>Bacillati</taxon>
        <taxon>Actinomycetota</taxon>
        <taxon>Actinomycetes</taxon>
        <taxon>Micrococcales</taxon>
        <taxon>Microbacteriaceae</taxon>
        <taxon>Microbacterium</taxon>
    </lineage>
</organism>
<comment type="caution">
    <text evidence="9">The sequence shown here is derived from an EMBL/GenBank/DDBJ whole genome shotgun (WGS) entry which is preliminary data.</text>
</comment>
<dbReference type="Gene3D" id="1.20.120.330">
    <property type="entry name" value="Nucleotidyltransferases domain 2"/>
    <property type="match status" value="2"/>
</dbReference>
<feature type="domain" description="Glutamate-ammonia ligase adenylyltransferase repeated" evidence="7">
    <location>
        <begin position="609"/>
        <end position="835"/>
    </location>
</feature>
<dbReference type="InterPro" id="IPR023057">
    <property type="entry name" value="GlnE"/>
</dbReference>
<dbReference type="Pfam" id="PF03710">
    <property type="entry name" value="GlnE"/>
    <property type="match status" value="2"/>
</dbReference>
<name>A0ABS4ZDV1_9MICO</name>
<dbReference type="Pfam" id="PF08335">
    <property type="entry name" value="GlnD_UR_UTase"/>
    <property type="match status" value="2"/>
</dbReference>
<dbReference type="InterPro" id="IPR013546">
    <property type="entry name" value="PII_UdlTrfase/GS_AdlTrfase"/>
</dbReference>
<keyword evidence="4" id="KW-0067">ATP-binding</keyword>
<dbReference type="PANTHER" id="PTHR30621:SF0">
    <property type="entry name" value="BIFUNCTIONAL GLUTAMINE SYNTHETASE ADENYLYLTRANSFERASE_ADENYLYL-REMOVING ENZYME"/>
    <property type="match status" value="1"/>
</dbReference>
<gene>
    <name evidence="9" type="ORF">JOF34_000050</name>
</gene>
<evidence type="ECO:0000256" key="4">
    <source>
        <dbReference type="ARBA" id="ARBA00022840"/>
    </source>
</evidence>
<proteinExistence type="predicted"/>
<dbReference type="GO" id="GO:0008882">
    <property type="term" value="F:[glutamate-ammonia-ligase] adenylyltransferase activity"/>
    <property type="evidence" value="ECO:0007669"/>
    <property type="project" value="UniProtKB-EC"/>
</dbReference>
<dbReference type="NCBIfam" id="NF010707">
    <property type="entry name" value="PRK14109.1"/>
    <property type="match status" value="1"/>
</dbReference>
<reference evidence="9 10" key="1">
    <citation type="submission" date="2021-03" db="EMBL/GenBank/DDBJ databases">
        <title>Sequencing the genomes of 1000 actinobacteria strains.</title>
        <authorList>
            <person name="Klenk H.-P."/>
        </authorList>
    </citation>
    <scope>NUCLEOTIDE SEQUENCE [LARGE SCALE GENOMIC DNA]</scope>
    <source>
        <strain evidence="9 10">DSM 24221</strain>
    </source>
</reference>
<dbReference type="InterPro" id="IPR043519">
    <property type="entry name" value="NT_sf"/>
</dbReference>
<dbReference type="InterPro" id="IPR005190">
    <property type="entry name" value="GlnE_rpt_dom"/>
</dbReference>
<evidence type="ECO:0000256" key="6">
    <source>
        <dbReference type="ARBA" id="ARBA00023268"/>
    </source>
</evidence>
<dbReference type="Proteomes" id="UP001519362">
    <property type="component" value="Unassembled WGS sequence"/>
</dbReference>
<evidence type="ECO:0000256" key="3">
    <source>
        <dbReference type="ARBA" id="ARBA00022741"/>
    </source>
</evidence>
<keyword evidence="5" id="KW-0460">Magnesium</keyword>
<keyword evidence="6" id="KW-0511">Multifunctional enzyme</keyword>
<protein>
    <submittedName>
        <fullName evidence="9">Glutamate-ammonia-ligase adenylyltransferase</fullName>
        <ecNumber evidence="9">2.7.7.42</ecNumber>
    </submittedName>
</protein>
<dbReference type="Gene3D" id="3.30.460.10">
    <property type="entry name" value="Beta Polymerase, domain 2"/>
    <property type="match status" value="2"/>
</dbReference>
<dbReference type="CDD" id="cd05401">
    <property type="entry name" value="NT_GlnE_GlnD_like"/>
    <property type="match status" value="2"/>
</dbReference>
<evidence type="ECO:0000256" key="1">
    <source>
        <dbReference type="ARBA" id="ARBA00022679"/>
    </source>
</evidence>
<dbReference type="RefSeq" id="WP_165132728.1">
    <property type="nucleotide sequence ID" value="NZ_CP049253.1"/>
</dbReference>
<keyword evidence="2 9" id="KW-0548">Nucleotidyltransferase</keyword>
<accession>A0ABS4ZDV1</accession>
<keyword evidence="1 9" id="KW-0808">Transferase</keyword>
<keyword evidence="10" id="KW-1185">Reference proteome</keyword>
<dbReference type="SUPFAM" id="SSF81593">
    <property type="entry name" value="Nucleotidyltransferase substrate binding subunit/domain"/>
    <property type="match status" value="2"/>
</dbReference>
<evidence type="ECO:0000313" key="9">
    <source>
        <dbReference type="EMBL" id="MBP2435464.1"/>
    </source>
</evidence>